<keyword evidence="5" id="KW-1185">Reference proteome</keyword>
<evidence type="ECO:0000259" key="3">
    <source>
        <dbReference type="Pfam" id="PF22725"/>
    </source>
</evidence>
<dbReference type="InterPro" id="IPR055170">
    <property type="entry name" value="GFO_IDH_MocA-like_dom"/>
</dbReference>
<dbReference type="Proteomes" id="UP000269289">
    <property type="component" value="Unassembled WGS sequence"/>
</dbReference>
<dbReference type="EMBL" id="RFFI01000084">
    <property type="protein sequence ID" value="RMI06984.1"/>
    <property type="molecule type" value="Genomic_DNA"/>
</dbReference>
<dbReference type="PANTHER" id="PTHR43249:SF1">
    <property type="entry name" value="D-GLUCOSIDE 3-DEHYDROGENASE"/>
    <property type="match status" value="1"/>
</dbReference>
<protein>
    <submittedName>
        <fullName evidence="4">Gfo/Idh/MocA family oxidoreductase</fullName>
    </submittedName>
</protein>
<reference evidence="4 5" key="1">
    <citation type="submission" date="2018-10" db="EMBL/GenBank/DDBJ databases">
        <title>Isolation, diversity and antifungal activity of actinobacteria from wheat.</title>
        <authorList>
            <person name="Han C."/>
        </authorList>
    </citation>
    <scope>NUCLEOTIDE SEQUENCE [LARGE SCALE GENOMIC DNA]</scope>
    <source>
        <strain evidence="4 5">NEAU-YY56</strain>
    </source>
</reference>
<dbReference type="InterPro" id="IPR052515">
    <property type="entry name" value="Gfo/Idh/MocA_Oxidoreductase"/>
</dbReference>
<dbReference type="PANTHER" id="PTHR43249">
    <property type="entry name" value="UDP-N-ACETYL-2-AMINO-2-DEOXY-D-GLUCURONATE OXIDASE"/>
    <property type="match status" value="1"/>
</dbReference>
<comment type="caution">
    <text evidence="4">The sequence shown here is derived from an EMBL/GenBank/DDBJ whole genome shotgun (WGS) entry which is preliminary data.</text>
</comment>
<dbReference type="OrthoDB" id="9815825at2"/>
<gene>
    <name evidence="4" type="ORF">EBM89_14290</name>
</gene>
<dbReference type="Gene3D" id="3.40.50.720">
    <property type="entry name" value="NAD(P)-binding Rossmann-like Domain"/>
    <property type="match status" value="1"/>
</dbReference>
<dbReference type="SUPFAM" id="SSF51735">
    <property type="entry name" value="NAD(P)-binding Rossmann-fold domains"/>
    <property type="match status" value="1"/>
</dbReference>
<feature type="domain" description="GFO/IDH/MocA-like oxidoreductase" evidence="3">
    <location>
        <begin position="138"/>
        <end position="259"/>
    </location>
</feature>
<keyword evidence="1" id="KW-0520">NAD</keyword>
<dbReference type="RefSeq" id="WP_122150091.1">
    <property type="nucleotide sequence ID" value="NZ_RFFI01000084.1"/>
</dbReference>
<accession>A0A3M2J2E1</accession>
<evidence type="ECO:0000313" key="5">
    <source>
        <dbReference type="Proteomes" id="UP000269289"/>
    </source>
</evidence>
<proteinExistence type="predicted"/>
<evidence type="ECO:0000259" key="2">
    <source>
        <dbReference type="Pfam" id="PF01408"/>
    </source>
</evidence>
<dbReference type="Gene3D" id="3.30.360.10">
    <property type="entry name" value="Dihydrodipicolinate Reductase, domain 2"/>
    <property type="match status" value="1"/>
</dbReference>
<dbReference type="Pfam" id="PF01408">
    <property type="entry name" value="GFO_IDH_MocA"/>
    <property type="match status" value="1"/>
</dbReference>
<sequence>MSTGAAPLRFALVGCGNIGRTHAEALTRLAATGTAALVAVQDVRPERAAAFAATHGARACTWEEVLADPSVDAVTICTPSGTHADLGIAALEAGKHVVVEKPMDADLARAQRLADAAKRTGLTLAVVSQHRFDPATAAVADVLARGGIGTPVLVEASVPWWRSQAYYDADAWRGTWDGDGGGALINQAIHTVDLMLALAGPVTRVQATAATRAHRIDVEDVVSAALTFAGGAVGTLSASTAVRPGAPARLALHGDGGTVVLEGDAVVLDVRADGTRGAETAPTADARQVAGDGSRAVVPDPAQWGRAHEAQLADVVAAVRTGRAPVVGAAEGLRALALVDAVYRSARTGRAVDLVP</sequence>
<dbReference type="SUPFAM" id="SSF55347">
    <property type="entry name" value="Glyceraldehyde-3-phosphate dehydrogenase-like, C-terminal domain"/>
    <property type="match status" value="1"/>
</dbReference>
<evidence type="ECO:0000313" key="4">
    <source>
        <dbReference type="EMBL" id="RMI06984.1"/>
    </source>
</evidence>
<feature type="domain" description="Gfo/Idh/MocA-like oxidoreductase N-terminal" evidence="2">
    <location>
        <begin position="8"/>
        <end position="126"/>
    </location>
</feature>
<evidence type="ECO:0000256" key="1">
    <source>
        <dbReference type="ARBA" id="ARBA00023027"/>
    </source>
</evidence>
<dbReference type="AlphaFoldDB" id="A0A3M2J2E1"/>
<dbReference type="Pfam" id="PF22725">
    <property type="entry name" value="GFO_IDH_MocA_C3"/>
    <property type="match status" value="1"/>
</dbReference>
<dbReference type="GO" id="GO:0000166">
    <property type="term" value="F:nucleotide binding"/>
    <property type="evidence" value="ECO:0007669"/>
    <property type="project" value="InterPro"/>
</dbReference>
<dbReference type="InterPro" id="IPR036291">
    <property type="entry name" value="NAD(P)-bd_dom_sf"/>
</dbReference>
<name>A0A3M2J2E1_9CELL</name>
<organism evidence="4 5">
    <name type="scientific">Cellulomonas triticagri</name>
    <dbReference type="NCBI Taxonomy" id="2483352"/>
    <lineage>
        <taxon>Bacteria</taxon>
        <taxon>Bacillati</taxon>
        <taxon>Actinomycetota</taxon>
        <taxon>Actinomycetes</taxon>
        <taxon>Micrococcales</taxon>
        <taxon>Cellulomonadaceae</taxon>
        <taxon>Cellulomonas</taxon>
    </lineage>
</organism>
<dbReference type="InterPro" id="IPR000683">
    <property type="entry name" value="Gfo/Idh/MocA-like_OxRdtase_N"/>
</dbReference>